<name>A0A370DH38_9GAMM</name>
<evidence type="ECO:0000313" key="2">
    <source>
        <dbReference type="EMBL" id="RDH83684.1"/>
    </source>
</evidence>
<protein>
    <submittedName>
        <fullName evidence="2">DUF547 domain-containing protein</fullName>
    </submittedName>
</protein>
<organism evidence="2 3">
    <name type="scientific">endosymbiont of Escarpia spicata</name>
    <dbReference type="NCBI Taxonomy" id="2200908"/>
    <lineage>
        <taxon>Bacteria</taxon>
        <taxon>Pseudomonadati</taxon>
        <taxon>Pseudomonadota</taxon>
        <taxon>Gammaproteobacteria</taxon>
        <taxon>sulfur-oxidizing symbionts</taxon>
    </lineage>
</organism>
<sequence>MIRFALFLTLLGFITGICAAPKAELWQRWQTHDETSSLLVDHAPWQDFLDSYLSQGSDGINRVDYAGVSTAAKAELQAYLNQLQQTPVSRFNRDQQRVFWINLYNAGTVMIILNHYPVKSILDIDISPGIFSNGPWGKKLFTVDDHKVALDDIEHRILRPIWHDPRLHYALNCASIGCPNLQQKAFTAKNTDSLLELASRQYINHPRGVNIEDGELTVSSIYHWFKDDFGGSDQRLLAHFRRYAEPALLTRLSKIDEIEDHHYNWRLNSAK</sequence>
<evidence type="ECO:0000259" key="1">
    <source>
        <dbReference type="Pfam" id="PF04784"/>
    </source>
</evidence>
<dbReference type="PANTHER" id="PTHR34386">
    <property type="entry name" value="GLUTAREDOXIN"/>
    <property type="match status" value="1"/>
</dbReference>
<proteinExistence type="predicted"/>
<dbReference type="InterPro" id="IPR051548">
    <property type="entry name" value="Grx-like_ET"/>
</dbReference>
<dbReference type="Proteomes" id="UP000254771">
    <property type="component" value="Unassembled WGS sequence"/>
</dbReference>
<evidence type="ECO:0000313" key="3">
    <source>
        <dbReference type="Proteomes" id="UP000254771"/>
    </source>
</evidence>
<dbReference type="GO" id="GO:0045454">
    <property type="term" value="P:cell redox homeostasis"/>
    <property type="evidence" value="ECO:0007669"/>
    <property type="project" value="TreeGrafter"/>
</dbReference>
<feature type="domain" description="DUF547" evidence="1">
    <location>
        <begin position="89"/>
        <end position="203"/>
    </location>
</feature>
<keyword evidence="3" id="KW-1185">Reference proteome</keyword>
<dbReference type="EMBL" id="QFXE01000018">
    <property type="protein sequence ID" value="RDH83684.1"/>
    <property type="molecule type" value="Genomic_DNA"/>
</dbReference>
<dbReference type="AlphaFoldDB" id="A0A370DH38"/>
<accession>A0A370DH38</accession>
<gene>
    <name evidence="2" type="ORF">DIZ78_14105</name>
</gene>
<comment type="caution">
    <text evidence="2">The sequence shown here is derived from an EMBL/GenBank/DDBJ whole genome shotgun (WGS) entry which is preliminary data.</text>
</comment>
<dbReference type="PANTHER" id="PTHR34386:SF1">
    <property type="entry name" value="GLUTAREDOXIN-LIKE PROTEIN NRDH"/>
    <property type="match status" value="1"/>
</dbReference>
<dbReference type="InterPro" id="IPR006869">
    <property type="entry name" value="DUF547"/>
</dbReference>
<reference evidence="2 3" key="1">
    <citation type="journal article" date="2018" name="ISME J.">
        <title>Endosymbiont genomes yield clues of tubeworm success.</title>
        <authorList>
            <person name="Li Y."/>
            <person name="Liles M.R."/>
            <person name="Halanych K.M."/>
        </authorList>
    </citation>
    <scope>NUCLEOTIDE SEQUENCE [LARGE SCALE GENOMIC DNA]</scope>
    <source>
        <strain evidence="2">A1462</strain>
    </source>
</reference>
<dbReference type="Pfam" id="PF04784">
    <property type="entry name" value="DUF547"/>
    <property type="match status" value="1"/>
</dbReference>
<dbReference type="GO" id="GO:0009055">
    <property type="term" value="F:electron transfer activity"/>
    <property type="evidence" value="ECO:0007669"/>
    <property type="project" value="TreeGrafter"/>
</dbReference>